<comment type="caution">
    <text evidence="2">The sequence shown here is derived from an EMBL/GenBank/DDBJ whole genome shotgun (WGS) entry which is preliminary data.</text>
</comment>
<name>A0A814DZS1_9BILA</name>
<dbReference type="EMBL" id="CAJNOC010002945">
    <property type="protein sequence ID" value="CAF0959344.1"/>
    <property type="molecule type" value="Genomic_DNA"/>
</dbReference>
<sequence>MGRPKHLSIRELAIQHHLKRISSNQIVILLGGKVSERTVFRWKNEFKNNVKLTIAMSKPILGTLICIRFLVIVLLITALVLTCLIPKDTFFNNIETRWQNVRIAGIVIYSVAIIASLVTLILQFLNLCAYPETRFFTIVINIVDFIIVLSVIGISIPMFMAEETFDEIDYAFDVKRSFYIVSGIMGIAAAAFYLLDLLMSRCFQFAVSTNNVEYYQDSCEKLPDYEHYSDPCHDSCHDHCSNHTISDCSHSC</sequence>
<keyword evidence="3" id="KW-1185">Reference proteome</keyword>
<protein>
    <recommendedName>
        <fullName evidence="4">MARVEL domain-containing protein</fullName>
    </recommendedName>
</protein>
<feature type="transmembrane region" description="Helical" evidence="1">
    <location>
        <begin position="176"/>
        <end position="195"/>
    </location>
</feature>
<dbReference type="Proteomes" id="UP000663879">
    <property type="component" value="Unassembled WGS sequence"/>
</dbReference>
<feature type="transmembrane region" description="Helical" evidence="1">
    <location>
        <begin position="135"/>
        <end position="156"/>
    </location>
</feature>
<proteinExistence type="predicted"/>
<evidence type="ECO:0000313" key="3">
    <source>
        <dbReference type="Proteomes" id="UP000663879"/>
    </source>
</evidence>
<gene>
    <name evidence="2" type="ORF">OXX778_LOCUS14363</name>
</gene>
<dbReference type="OrthoDB" id="10568766at2759"/>
<keyword evidence="1" id="KW-1133">Transmembrane helix</keyword>
<organism evidence="2 3">
    <name type="scientific">Brachionus calyciflorus</name>
    <dbReference type="NCBI Taxonomy" id="104777"/>
    <lineage>
        <taxon>Eukaryota</taxon>
        <taxon>Metazoa</taxon>
        <taxon>Spiralia</taxon>
        <taxon>Gnathifera</taxon>
        <taxon>Rotifera</taxon>
        <taxon>Eurotatoria</taxon>
        <taxon>Monogononta</taxon>
        <taxon>Pseudotrocha</taxon>
        <taxon>Ploima</taxon>
        <taxon>Brachionidae</taxon>
        <taxon>Brachionus</taxon>
    </lineage>
</organism>
<reference evidence="2" key="1">
    <citation type="submission" date="2021-02" db="EMBL/GenBank/DDBJ databases">
        <authorList>
            <person name="Nowell W R."/>
        </authorList>
    </citation>
    <scope>NUCLEOTIDE SEQUENCE</scope>
    <source>
        <strain evidence="2">Ploen Becks lab</strain>
    </source>
</reference>
<evidence type="ECO:0008006" key="4">
    <source>
        <dbReference type="Google" id="ProtNLM"/>
    </source>
</evidence>
<dbReference type="AlphaFoldDB" id="A0A814DZS1"/>
<evidence type="ECO:0000256" key="1">
    <source>
        <dbReference type="SAM" id="Phobius"/>
    </source>
</evidence>
<keyword evidence="1" id="KW-0812">Transmembrane</keyword>
<feature type="transmembrane region" description="Helical" evidence="1">
    <location>
        <begin position="101"/>
        <end position="123"/>
    </location>
</feature>
<evidence type="ECO:0000313" key="2">
    <source>
        <dbReference type="EMBL" id="CAF0959344.1"/>
    </source>
</evidence>
<accession>A0A814DZS1</accession>
<feature type="transmembrane region" description="Helical" evidence="1">
    <location>
        <begin position="60"/>
        <end position="81"/>
    </location>
</feature>
<keyword evidence="1" id="KW-0472">Membrane</keyword>